<dbReference type="PROSITE" id="PS52039">
    <property type="entry name" value="TOPO_IA_2"/>
    <property type="match status" value="1"/>
</dbReference>
<dbReference type="SUPFAM" id="SSF56712">
    <property type="entry name" value="Prokaryotic type I DNA topoisomerase"/>
    <property type="match status" value="1"/>
</dbReference>
<name>A0A3P7J7K8_STRVU</name>
<evidence type="ECO:0000256" key="3">
    <source>
        <dbReference type="ARBA" id="ARBA00023235"/>
    </source>
</evidence>
<dbReference type="Pfam" id="PF01131">
    <property type="entry name" value="Topoisom_bac"/>
    <property type="match status" value="1"/>
</dbReference>
<dbReference type="Proteomes" id="UP000270094">
    <property type="component" value="Unassembled WGS sequence"/>
</dbReference>
<feature type="non-terminal residue" evidence="6">
    <location>
        <position position="1"/>
    </location>
</feature>
<evidence type="ECO:0000313" key="6">
    <source>
        <dbReference type="EMBL" id="VDM81430.1"/>
    </source>
</evidence>
<dbReference type="InterPro" id="IPR013497">
    <property type="entry name" value="Topo_IA_cen"/>
</dbReference>
<keyword evidence="3 4" id="KW-0413">Isomerase</keyword>
<evidence type="ECO:0000256" key="1">
    <source>
        <dbReference type="ARBA" id="ARBA00023029"/>
    </source>
</evidence>
<gene>
    <name evidence="6" type="ORF">SVUK_LOCUS16428</name>
</gene>
<dbReference type="Gene3D" id="1.10.290.10">
    <property type="entry name" value="Topoisomerase I, domain 4"/>
    <property type="match status" value="1"/>
</dbReference>
<keyword evidence="1 4" id="KW-0799">Topoisomerase</keyword>
<dbReference type="InterPro" id="IPR013825">
    <property type="entry name" value="Topo_IA_cen_sub2"/>
</dbReference>
<dbReference type="GO" id="GO:0003917">
    <property type="term" value="F:DNA topoisomerase type I (single strand cut, ATP-independent) activity"/>
    <property type="evidence" value="ECO:0007669"/>
    <property type="project" value="UniProtKB-EC"/>
</dbReference>
<dbReference type="SMART" id="SM00437">
    <property type="entry name" value="TOP1Ac"/>
    <property type="match status" value="1"/>
</dbReference>
<evidence type="ECO:0000256" key="4">
    <source>
        <dbReference type="RuleBase" id="RU362092"/>
    </source>
</evidence>
<evidence type="ECO:0000259" key="5">
    <source>
        <dbReference type="PROSITE" id="PS52039"/>
    </source>
</evidence>
<dbReference type="GO" id="GO:0006310">
    <property type="term" value="P:DNA recombination"/>
    <property type="evidence" value="ECO:0007669"/>
    <property type="project" value="TreeGrafter"/>
</dbReference>
<protein>
    <recommendedName>
        <fullName evidence="4">DNA topoisomerase</fullName>
        <ecNumber evidence="4">5.6.2.1</ecNumber>
    </recommendedName>
</protein>
<dbReference type="Gene3D" id="1.10.460.10">
    <property type="entry name" value="Topoisomerase I, domain 2"/>
    <property type="match status" value="1"/>
</dbReference>
<reference evidence="6 7" key="1">
    <citation type="submission" date="2018-11" db="EMBL/GenBank/DDBJ databases">
        <authorList>
            <consortium name="Pathogen Informatics"/>
        </authorList>
    </citation>
    <scope>NUCLEOTIDE SEQUENCE [LARGE SCALE GENOMIC DNA]</scope>
</reference>
<accession>A0A3P7J7K8</accession>
<dbReference type="CDD" id="cd00186">
    <property type="entry name" value="TOP1Ac"/>
    <property type="match status" value="1"/>
</dbReference>
<dbReference type="PANTHER" id="PTHR11390:SF21">
    <property type="entry name" value="DNA TOPOISOMERASE 3-ALPHA"/>
    <property type="match status" value="1"/>
</dbReference>
<dbReference type="GO" id="GO:0003677">
    <property type="term" value="F:DNA binding"/>
    <property type="evidence" value="ECO:0007669"/>
    <property type="project" value="UniProtKB-KW"/>
</dbReference>
<comment type="function">
    <text evidence="4">Introduces a single-strand break via transesterification at a target site in duplex DNA. Releases the supercoiling and torsional tension of DNA introduced during the DNA replication and transcription by transiently cleaving and rejoining one strand of the DNA duplex. The scissile phosphodiester is attacked by the catalytic tyrosine of the enzyme, resulting in the formation of a DNA-(5'-phosphotyrosyl)-enzyme intermediate and the expulsion of a 3'-OH DNA strand.</text>
</comment>
<comment type="similarity">
    <text evidence="4">Belongs to the type IA topoisomerase family.</text>
</comment>
<proteinExistence type="inferred from homology"/>
<dbReference type="GO" id="GO:0031422">
    <property type="term" value="C:RecQ family helicase-topoisomerase III complex"/>
    <property type="evidence" value="ECO:0007669"/>
    <property type="project" value="TreeGrafter"/>
</dbReference>
<organism evidence="6 7">
    <name type="scientific">Strongylus vulgaris</name>
    <name type="common">Blood worm</name>
    <dbReference type="NCBI Taxonomy" id="40348"/>
    <lineage>
        <taxon>Eukaryota</taxon>
        <taxon>Metazoa</taxon>
        <taxon>Ecdysozoa</taxon>
        <taxon>Nematoda</taxon>
        <taxon>Chromadorea</taxon>
        <taxon>Rhabditida</taxon>
        <taxon>Rhabditina</taxon>
        <taxon>Rhabditomorpha</taxon>
        <taxon>Strongyloidea</taxon>
        <taxon>Strongylidae</taxon>
        <taxon>Strongylus</taxon>
    </lineage>
</organism>
<evidence type="ECO:0000256" key="2">
    <source>
        <dbReference type="ARBA" id="ARBA00023125"/>
    </source>
</evidence>
<dbReference type="InterPro" id="IPR003602">
    <property type="entry name" value="Topo_IA_DNA-bd_dom"/>
</dbReference>
<dbReference type="EMBL" id="UYYB01112877">
    <property type="protein sequence ID" value="VDM81430.1"/>
    <property type="molecule type" value="Genomic_DNA"/>
</dbReference>
<dbReference type="InterPro" id="IPR013826">
    <property type="entry name" value="Topo_IA_cen_sub3"/>
</dbReference>
<dbReference type="Gene3D" id="2.70.20.10">
    <property type="entry name" value="Topoisomerase I, domain 3"/>
    <property type="match status" value="1"/>
</dbReference>
<dbReference type="EC" id="5.6.2.1" evidence="4"/>
<dbReference type="InterPro" id="IPR013824">
    <property type="entry name" value="Topo_IA_cen_sub1"/>
</dbReference>
<sequence length="296" mass="33643">GNFVFITLTISISRAVIITFKVEFTWDRVRLFDQDIVQALDTVELEKLAVRKLKMSAKHAMDVAERLYNKGYISYPRTETNKFPPDINLSSLLNKLTSSALWGDFANEVCCFSSYEISGPVTFSIDPGAWPESTKCGSLQGDDWRIYELIVRHFLACLSWDAKGQETRVDLRIGGEIFHATGLYIQDLGYLRIYPYERWSDKTLPSYVEGEHLHDYQLRIADGQTQPPELLNEADLIALMDKYGIGTDATHAEHIEKIKTRQYVGVREDGRFIPGYLGLALVDGYDAMGIWLPCPL</sequence>
<feature type="domain" description="Topo IA-type catalytic" evidence="5">
    <location>
        <begin position="1"/>
        <end position="296"/>
    </location>
</feature>
<dbReference type="AlphaFoldDB" id="A0A3P7J7K8"/>
<dbReference type="GO" id="GO:0005634">
    <property type="term" value="C:nucleus"/>
    <property type="evidence" value="ECO:0007669"/>
    <property type="project" value="TreeGrafter"/>
</dbReference>
<dbReference type="PRINTS" id="PR00417">
    <property type="entry name" value="PRTPISMRASEI"/>
</dbReference>
<keyword evidence="7" id="KW-1185">Reference proteome</keyword>
<dbReference type="OrthoDB" id="430051at2759"/>
<dbReference type="InterPro" id="IPR000380">
    <property type="entry name" value="Topo_IA"/>
</dbReference>
<keyword evidence="2 4" id="KW-0238">DNA-binding</keyword>
<dbReference type="GO" id="GO:0006281">
    <property type="term" value="P:DNA repair"/>
    <property type="evidence" value="ECO:0007669"/>
    <property type="project" value="TreeGrafter"/>
</dbReference>
<dbReference type="GO" id="GO:0006265">
    <property type="term" value="P:DNA topological change"/>
    <property type="evidence" value="ECO:0007669"/>
    <property type="project" value="InterPro"/>
</dbReference>
<comment type="catalytic activity">
    <reaction evidence="4">
        <text>ATP-independent breakage of single-stranded DNA, followed by passage and rejoining.</text>
        <dbReference type="EC" id="5.6.2.1"/>
    </reaction>
</comment>
<evidence type="ECO:0000313" key="7">
    <source>
        <dbReference type="Proteomes" id="UP000270094"/>
    </source>
</evidence>
<dbReference type="PANTHER" id="PTHR11390">
    <property type="entry name" value="PROKARYOTIC DNA TOPOISOMERASE"/>
    <property type="match status" value="1"/>
</dbReference>
<dbReference type="InterPro" id="IPR023405">
    <property type="entry name" value="Topo_IA_core_domain"/>
</dbReference>